<evidence type="ECO:0008006" key="3">
    <source>
        <dbReference type="Google" id="ProtNLM"/>
    </source>
</evidence>
<name>A0A1I4AN70_9RHOB</name>
<dbReference type="STRING" id="1280847.SAMN04488036_101486"/>
<evidence type="ECO:0000313" key="2">
    <source>
        <dbReference type="Proteomes" id="UP000198851"/>
    </source>
</evidence>
<dbReference type="EMBL" id="FOSZ01000001">
    <property type="protein sequence ID" value="SFK57824.1"/>
    <property type="molecule type" value="Genomic_DNA"/>
</dbReference>
<proteinExistence type="predicted"/>
<keyword evidence="2" id="KW-1185">Reference proteome</keyword>
<sequence>MGQKVPNLPALTDDCSRCAALCCVAYPFEEDEDFAILKDVDTPCPNLSDTCFDCTIHASLKSRGFGGCIAYSCAGAGQRVTQELFDGETWRDDPDLLTHMTHALRVLRPIHEALAILLEAQKLPLPPEVQMELTAKITALCPDDPKSIWAFEDAQVQDALADVPTFVRSLAPYVA</sequence>
<dbReference type="AlphaFoldDB" id="A0A1I4AN70"/>
<gene>
    <name evidence="1" type="ORF">SAMN04488036_101486</name>
</gene>
<dbReference type="Proteomes" id="UP000198851">
    <property type="component" value="Unassembled WGS sequence"/>
</dbReference>
<reference evidence="2" key="1">
    <citation type="submission" date="2016-10" db="EMBL/GenBank/DDBJ databases">
        <authorList>
            <person name="Varghese N."/>
            <person name="Submissions S."/>
        </authorList>
    </citation>
    <scope>NUCLEOTIDE SEQUENCE [LARGE SCALE GENOMIC DNA]</scope>
    <source>
        <strain evidence="2">DSM 28453</strain>
    </source>
</reference>
<accession>A0A1I4AN70</accession>
<dbReference type="OrthoDB" id="154708at2"/>
<protein>
    <recommendedName>
        <fullName evidence="3">Pentapeptide repeat-containing protein</fullName>
    </recommendedName>
</protein>
<evidence type="ECO:0000313" key="1">
    <source>
        <dbReference type="EMBL" id="SFK57824.1"/>
    </source>
</evidence>
<organism evidence="1 2">
    <name type="scientific">Shimia haliotis</name>
    <dbReference type="NCBI Taxonomy" id="1280847"/>
    <lineage>
        <taxon>Bacteria</taxon>
        <taxon>Pseudomonadati</taxon>
        <taxon>Pseudomonadota</taxon>
        <taxon>Alphaproteobacteria</taxon>
        <taxon>Rhodobacterales</taxon>
        <taxon>Roseobacteraceae</taxon>
    </lineage>
</organism>